<evidence type="ECO:0000256" key="2">
    <source>
        <dbReference type="ARBA" id="ARBA00022618"/>
    </source>
</evidence>
<dbReference type="Pfam" id="PF00134">
    <property type="entry name" value="Cyclin_N"/>
    <property type="match status" value="1"/>
</dbReference>
<proteinExistence type="predicted"/>
<evidence type="ECO:0000256" key="5">
    <source>
        <dbReference type="ARBA" id="ARBA00032263"/>
    </source>
</evidence>
<dbReference type="InterPro" id="IPR006671">
    <property type="entry name" value="Cyclin_N"/>
</dbReference>
<feature type="domain" description="Cyclin N-terminal" evidence="6">
    <location>
        <begin position="77"/>
        <end position="176"/>
    </location>
</feature>
<keyword evidence="3" id="KW-0195">Cyclin</keyword>
<evidence type="ECO:0000256" key="1">
    <source>
        <dbReference type="ARBA" id="ARBA00011177"/>
    </source>
</evidence>
<accession>A0A392NQI0</accession>
<comment type="subunit">
    <text evidence="1">Interacts with the CDC2 protein kinase to form a serine/threonine kinase holoenzyme complex also known as maturation promoting factor (MPF). The cyclin subunit imparts substrate specificity to the complex.</text>
</comment>
<evidence type="ECO:0000313" key="7">
    <source>
        <dbReference type="EMBL" id="MCI02053.1"/>
    </source>
</evidence>
<evidence type="ECO:0000313" key="8">
    <source>
        <dbReference type="Proteomes" id="UP000265520"/>
    </source>
</evidence>
<dbReference type="InterPro" id="IPR048258">
    <property type="entry name" value="Cyclins_cyclin-box"/>
</dbReference>
<dbReference type="InterPro" id="IPR039361">
    <property type="entry name" value="Cyclin"/>
</dbReference>
<protein>
    <recommendedName>
        <fullName evidence="5">B-like cyclin</fullName>
    </recommendedName>
</protein>
<evidence type="ECO:0000259" key="6">
    <source>
        <dbReference type="Pfam" id="PF00134"/>
    </source>
</evidence>
<sequence>MAPPSFDFASLFCQEDSSIFDENDFGGPNSFEMLDESWQDECDPYLNQIPQFDDSTQQFNEPIALVPPPLLSDESLKDLVAKECHHLPASDYVNRLKYGDLDLQDRMEAVDWIEKVGVHFGFGPLCLYLAVSFMDRFLSVVEMLKERTWSIQLLAVGCLYLAAKIDETVVPRTVDMQ</sequence>
<dbReference type="InterPro" id="IPR036915">
    <property type="entry name" value="Cyclin-like_sf"/>
</dbReference>
<dbReference type="PROSITE" id="PS00292">
    <property type="entry name" value="CYCLINS"/>
    <property type="match status" value="1"/>
</dbReference>
<keyword evidence="2" id="KW-0132">Cell division</keyword>
<dbReference type="Proteomes" id="UP000265520">
    <property type="component" value="Unassembled WGS sequence"/>
</dbReference>
<dbReference type="GO" id="GO:0051301">
    <property type="term" value="P:cell division"/>
    <property type="evidence" value="ECO:0007669"/>
    <property type="project" value="UniProtKB-KW"/>
</dbReference>
<evidence type="ECO:0000256" key="3">
    <source>
        <dbReference type="ARBA" id="ARBA00023127"/>
    </source>
</evidence>
<dbReference type="PANTHER" id="PTHR10177">
    <property type="entry name" value="CYCLINS"/>
    <property type="match status" value="1"/>
</dbReference>
<reference evidence="7 8" key="1">
    <citation type="journal article" date="2018" name="Front. Plant Sci.">
        <title>Red Clover (Trifolium pratense) and Zigzag Clover (T. medium) - A Picture of Genomic Similarities and Differences.</title>
        <authorList>
            <person name="Dluhosova J."/>
            <person name="Istvanek J."/>
            <person name="Nedelnik J."/>
            <person name="Repkova J."/>
        </authorList>
    </citation>
    <scope>NUCLEOTIDE SEQUENCE [LARGE SCALE GENOMIC DNA]</scope>
    <source>
        <strain evidence="8">cv. 10/8</strain>
        <tissue evidence="7">Leaf</tissue>
    </source>
</reference>
<evidence type="ECO:0000256" key="4">
    <source>
        <dbReference type="ARBA" id="ARBA00023306"/>
    </source>
</evidence>
<comment type="caution">
    <text evidence="7">The sequence shown here is derived from an EMBL/GenBank/DDBJ whole genome shotgun (WGS) entry which is preliminary data.</text>
</comment>
<name>A0A392NQI0_9FABA</name>
<dbReference type="EMBL" id="LXQA010047970">
    <property type="protein sequence ID" value="MCI02053.1"/>
    <property type="molecule type" value="Genomic_DNA"/>
</dbReference>
<keyword evidence="8" id="KW-1185">Reference proteome</keyword>
<dbReference type="SUPFAM" id="SSF47954">
    <property type="entry name" value="Cyclin-like"/>
    <property type="match status" value="1"/>
</dbReference>
<keyword evidence="4" id="KW-0131">Cell cycle</keyword>
<organism evidence="7 8">
    <name type="scientific">Trifolium medium</name>
    <dbReference type="NCBI Taxonomy" id="97028"/>
    <lineage>
        <taxon>Eukaryota</taxon>
        <taxon>Viridiplantae</taxon>
        <taxon>Streptophyta</taxon>
        <taxon>Embryophyta</taxon>
        <taxon>Tracheophyta</taxon>
        <taxon>Spermatophyta</taxon>
        <taxon>Magnoliopsida</taxon>
        <taxon>eudicotyledons</taxon>
        <taxon>Gunneridae</taxon>
        <taxon>Pentapetalae</taxon>
        <taxon>rosids</taxon>
        <taxon>fabids</taxon>
        <taxon>Fabales</taxon>
        <taxon>Fabaceae</taxon>
        <taxon>Papilionoideae</taxon>
        <taxon>50 kb inversion clade</taxon>
        <taxon>NPAAA clade</taxon>
        <taxon>Hologalegina</taxon>
        <taxon>IRL clade</taxon>
        <taxon>Trifolieae</taxon>
        <taxon>Trifolium</taxon>
    </lineage>
</organism>
<feature type="non-terminal residue" evidence="7">
    <location>
        <position position="177"/>
    </location>
</feature>
<dbReference type="Gene3D" id="1.10.472.10">
    <property type="entry name" value="Cyclin-like"/>
    <property type="match status" value="1"/>
</dbReference>
<dbReference type="AlphaFoldDB" id="A0A392NQI0"/>